<evidence type="ECO:0000256" key="1">
    <source>
        <dbReference type="SAM" id="Coils"/>
    </source>
</evidence>
<organism evidence="4 5">
    <name type="scientific">Polymorphum gilvum (strain LMG 25793 / CGMCC 1.9160 / SL003B-26A1)</name>
    <dbReference type="NCBI Taxonomy" id="991905"/>
    <lineage>
        <taxon>Bacteria</taxon>
        <taxon>Pseudomonadati</taxon>
        <taxon>Pseudomonadota</taxon>
        <taxon>Alphaproteobacteria</taxon>
        <taxon>Rhodobacterales</taxon>
        <taxon>Paracoccaceae</taxon>
        <taxon>Polymorphum</taxon>
    </lineage>
</organism>
<name>F2J0H9_POLGS</name>
<dbReference type="PANTHER" id="PTHR30469">
    <property type="entry name" value="MULTIDRUG RESISTANCE PROTEIN MDTA"/>
    <property type="match status" value="1"/>
</dbReference>
<accession>F2J0H9</accession>
<feature type="coiled-coil region" evidence="1">
    <location>
        <begin position="204"/>
        <end position="231"/>
    </location>
</feature>
<reference evidence="4 5" key="1">
    <citation type="journal article" date="2011" name="J. Bacteriol.">
        <title>Complete genome sequence of Polymorphum gilvum SL003B-26A1T, a crude oil-degrading bacterium from oil-polluted saline soil.</title>
        <authorList>
            <person name="Li S.G."/>
            <person name="Tang Y.Q."/>
            <person name="Nie Y."/>
            <person name="Cai M."/>
            <person name="Wu X.L."/>
        </authorList>
    </citation>
    <scope>NUCLEOTIDE SEQUENCE [LARGE SCALE GENOMIC DNA]</scope>
    <source>
        <strain evidence="5">LMG 25793 / CGMCC 1.9160 / SL003B-26A1</strain>
    </source>
</reference>
<dbReference type="PATRIC" id="fig|991905.3.peg.1245"/>
<evidence type="ECO:0000259" key="3">
    <source>
        <dbReference type="Pfam" id="PF25917"/>
    </source>
</evidence>
<dbReference type="EMBL" id="CP002568">
    <property type="protein sequence ID" value="ADZ69647.1"/>
    <property type="molecule type" value="Genomic_DNA"/>
</dbReference>
<dbReference type="PANTHER" id="PTHR30469:SF12">
    <property type="entry name" value="MULTIDRUG RESISTANCE PROTEIN MDTA"/>
    <property type="match status" value="1"/>
</dbReference>
<evidence type="ECO:0000256" key="2">
    <source>
        <dbReference type="SAM" id="MobiDB-lite"/>
    </source>
</evidence>
<protein>
    <submittedName>
        <fullName evidence="4">Secretion protein HlyD</fullName>
    </submittedName>
</protein>
<feature type="region of interest" description="Disordered" evidence="2">
    <location>
        <begin position="411"/>
        <end position="447"/>
    </location>
</feature>
<dbReference type="Gene3D" id="2.40.50.100">
    <property type="match status" value="1"/>
</dbReference>
<dbReference type="Pfam" id="PF25917">
    <property type="entry name" value="BSH_RND"/>
    <property type="match status" value="1"/>
</dbReference>
<dbReference type="SUPFAM" id="SSF111369">
    <property type="entry name" value="HlyD-like secretion proteins"/>
    <property type="match status" value="1"/>
</dbReference>
<sequence>MRFLLRGLIGLGLFAVMVAAIGYGAWELRTALETRDVAGRMRPDERVYAANVARLDPVSVQPTIVAYGQVRSWRTLQIRATSQGPLVAMADKFRDGAAVKAGDLLVRIDPSDAQAKLFDAQAALADAQAEKAEAEEAIGSAEQELEATRQQVDLRTQAFNRQKQLMEKGYSTMAQVEQEQLSLASIQQTLSNRQQAVITARKRIERMEFAVRRAEIALAEAERVLAETTLLAPFDGLLDNVDATLGRRVSPNEALAELIDPSALEVRFTVSTAQFSRLIDADGRLLSAAVSATLQLGERVVKVPGRLDRAAAVVGEGEAGRTLFASLETSGDTVLRPGDFVTVSIAEPRLDNVARIPAAAATEDGRILVVEEGDRLSEVTLRILRRQGDDLIVAGAPFGMDYVTQRQPQLGAGLKVRPRRNEPADAAPALAGGRAPDPRAGQEGQETVELVSLDPERRAALIARLTESRMPEDRKVRLLEALNQPEVSRSLVERLEAGIGRRG</sequence>
<dbReference type="InterPro" id="IPR058625">
    <property type="entry name" value="MdtA-like_BSH"/>
</dbReference>
<dbReference type="Proteomes" id="UP000008130">
    <property type="component" value="Chromosome"/>
</dbReference>
<feature type="coiled-coil region" evidence="1">
    <location>
        <begin position="117"/>
        <end position="151"/>
    </location>
</feature>
<keyword evidence="1" id="KW-0175">Coiled coil</keyword>
<feature type="domain" description="Multidrug resistance protein MdtA-like barrel-sandwich hybrid" evidence="3">
    <location>
        <begin position="75"/>
        <end position="256"/>
    </location>
</feature>
<dbReference type="STRING" id="991905.SL003B_1218"/>
<dbReference type="Gene3D" id="1.10.287.470">
    <property type="entry name" value="Helix hairpin bin"/>
    <property type="match status" value="1"/>
</dbReference>
<dbReference type="GO" id="GO:0015562">
    <property type="term" value="F:efflux transmembrane transporter activity"/>
    <property type="evidence" value="ECO:0007669"/>
    <property type="project" value="TreeGrafter"/>
</dbReference>
<feature type="compositionally biased region" description="Low complexity" evidence="2">
    <location>
        <begin position="424"/>
        <end position="441"/>
    </location>
</feature>
<dbReference type="AlphaFoldDB" id="F2J0H9"/>
<evidence type="ECO:0000313" key="4">
    <source>
        <dbReference type="EMBL" id="ADZ69647.1"/>
    </source>
</evidence>
<dbReference type="KEGG" id="pgv:SL003B_1218"/>
<gene>
    <name evidence="4" type="ordered locus">SL003B_1218</name>
</gene>
<proteinExistence type="predicted"/>
<dbReference type="OrthoDB" id="7626141at2"/>
<keyword evidence="5" id="KW-1185">Reference proteome</keyword>
<dbReference type="HOGENOM" id="CLU_579777_0_0_5"/>
<dbReference type="GO" id="GO:1990281">
    <property type="term" value="C:efflux pump complex"/>
    <property type="evidence" value="ECO:0007669"/>
    <property type="project" value="TreeGrafter"/>
</dbReference>
<evidence type="ECO:0000313" key="5">
    <source>
        <dbReference type="Proteomes" id="UP000008130"/>
    </source>
</evidence>
<dbReference type="Gene3D" id="2.40.30.170">
    <property type="match status" value="1"/>
</dbReference>
<dbReference type="eggNOG" id="COG0845">
    <property type="taxonomic scope" value="Bacteria"/>
</dbReference>